<reference evidence="2" key="1">
    <citation type="submission" date="2017-09" db="EMBL/GenBank/DDBJ databases">
        <authorList>
            <person name="Varghese N."/>
            <person name="Submissions S."/>
        </authorList>
    </citation>
    <scope>NUCLEOTIDE SEQUENCE [LARGE SCALE GENOMIC DNA]</scope>
    <source>
        <strain evidence="2">CGMCC 4.6857</strain>
    </source>
</reference>
<keyword evidence="2" id="KW-1185">Reference proteome</keyword>
<protein>
    <submittedName>
        <fullName evidence="1">Uncharacterized protein</fullName>
    </submittedName>
</protein>
<accession>A0A285K135</accession>
<sequence>MFPEFDFDAPDEHRLYCRDIATAMVERHGLPYDEAVAIIRRHWSWQDHYGEHNWLIFHEEPENWADHLFRLQQDPDFWIDRDPLPRRD</sequence>
<dbReference type="AlphaFoldDB" id="A0A285K135"/>
<proteinExistence type="predicted"/>
<organism evidence="1 2">
    <name type="scientific">Paractinoplanes atraurantiacus</name>
    <dbReference type="NCBI Taxonomy" id="1036182"/>
    <lineage>
        <taxon>Bacteria</taxon>
        <taxon>Bacillati</taxon>
        <taxon>Actinomycetota</taxon>
        <taxon>Actinomycetes</taxon>
        <taxon>Micromonosporales</taxon>
        <taxon>Micromonosporaceae</taxon>
        <taxon>Paractinoplanes</taxon>
    </lineage>
</organism>
<gene>
    <name evidence="1" type="ORF">SAMN05421748_12937</name>
</gene>
<dbReference type="EMBL" id="OBDY01000029">
    <property type="protein sequence ID" value="SNY66013.1"/>
    <property type="molecule type" value="Genomic_DNA"/>
</dbReference>
<evidence type="ECO:0000313" key="2">
    <source>
        <dbReference type="Proteomes" id="UP000219612"/>
    </source>
</evidence>
<evidence type="ECO:0000313" key="1">
    <source>
        <dbReference type="EMBL" id="SNY66013.1"/>
    </source>
</evidence>
<name>A0A285K135_9ACTN</name>
<dbReference type="Proteomes" id="UP000219612">
    <property type="component" value="Unassembled WGS sequence"/>
</dbReference>